<proteinExistence type="inferred from homology"/>
<keyword evidence="5 10" id="KW-0067">ATP-binding</keyword>
<dbReference type="InterPro" id="IPR017958">
    <property type="entry name" value="Gln-tRNA_amidoTrfase_suB_CS"/>
</dbReference>
<evidence type="ECO:0000256" key="6">
    <source>
        <dbReference type="ARBA" id="ARBA00022917"/>
    </source>
</evidence>
<dbReference type="InterPro" id="IPR006075">
    <property type="entry name" value="Asn/Gln-tRNA_Trfase_suB/E_cat"/>
</dbReference>
<dbReference type="InterPro" id="IPR023168">
    <property type="entry name" value="GatB_Yqey_C_2"/>
</dbReference>
<keyword evidence="10" id="KW-0496">Mitochondrion</keyword>
<comment type="function">
    <text evidence="10">Allows the formation of correctly charged Gln-tRNA(Gln) through the transamidation of misacylated Glu-tRNA(Gln) in the mitochondria. The reaction takes place in the presence of glutamine and ATP through an activated gamma-phospho-Glu-tRNA(Gln).</text>
</comment>
<dbReference type="Proteomes" id="UP001165740">
    <property type="component" value="Chromosome 7"/>
</dbReference>
<keyword evidence="3 10" id="KW-0436">Ligase</keyword>
<dbReference type="InterPro" id="IPR004413">
    <property type="entry name" value="GatB"/>
</dbReference>
<comment type="function">
    <text evidence="7">Allows the formation of correctly charged Asn-tRNA(Asn) or Gln-tRNA(Gln) through the transamidation of misacylated Asp-tRNA(Asn) or Glu-tRNA(Gln) in organisms which lack either or both of asparaginyl-tRNA or glutaminyl-tRNA synthetases. The reaction takes place in the presence of glutamine and ATP through an activated phospho-Asp-tRNA(Asn) or phospho-Glu-tRNA(Gln).</text>
</comment>
<evidence type="ECO:0000256" key="4">
    <source>
        <dbReference type="ARBA" id="ARBA00022741"/>
    </source>
</evidence>
<comment type="similarity">
    <text evidence="1 10">Belongs to the GatB/GatE family. GatB subfamily.</text>
</comment>
<dbReference type="Pfam" id="PF02934">
    <property type="entry name" value="GatB_N"/>
    <property type="match status" value="1"/>
</dbReference>
<organism evidence="12 13">
    <name type="scientific">Biomphalaria glabrata</name>
    <name type="common">Bloodfluke planorb</name>
    <name type="synonym">Freshwater snail</name>
    <dbReference type="NCBI Taxonomy" id="6526"/>
    <lineage>
        <taxon>Eukaryota</taxon>
        <taxon>Metazoa</taxon>
        <taxon>Spiralia</taxon>
        <taxon>Lophotrochozoa</taxon>
        <taxon>Mollusca</taxon>
        <taxon>Gastropoda</taxon>
        <taxon>Heterobranchia</taxon>
        <taxon>Euthyneura</taxon>
        <taxon>Panpulmonata</taxon>
        <taxon>Hygrophila</taxon>
        <taxon>Lymnaeoidea</taxon>
        <taxon>Planorbidae</taxon>
        <taxon>Biomphalaria</taxon>
    </lineage>
</organism>
<name>A0A9U8ENU0_BIOGL</name>
<evidence type="ECO:0000256" key="2">
    <source>
        <dbReference type="ARBA" id="ARBA00011123"/>
    </source>
</evidence>
<evidence type="ECO:0000256" key="8">
    <source>
        <dbReference type="ARBA" id="ARBA00047380"/>
    </source>
</evidence>
<dbReference type="KEGG" id="bgt:106079490"/>
<evidence type="ECO:0000313" key="12">
    <source>
        <dbReference type="Proteomes" id="UP001165740"/>
    </source>
</evidence>
<dbReference type="GO" id="GO:0005524">
    <property type="term" value="F:ATP binding"/>
    <property type="evidence" value="ECO:0007669"/>
    <property type="project" value="UniProtKB-KW"/>
</dbReference>
<dbReference type="SMART" id="SM00845">
    <property type="entry name" value="GatB_Yqey"/>
    <property type="match status" value="1"/>
</dbReference>
<keyword evidence="4 10" id="KW-0547">Nucleotide-binding</keyword>
<dbReference type="Gene3D" id="1.10.10.410">
    <property type="match status" value="1"/>
</dbReference>
<comment type="catalytic activity">
    <reaction evidence="8">
        <text>L-aspartyl-tRNA(Asn) + L-glutamine + ATP + H2O = L-asparaginyl-tRNA(Asn) + L-glutamate + ADP + phosphate + 2 H(+)</text>
        <dbReference type="Rhea" id="RHEA:14513"/>
        <dbReference type="Rhea" id="RHEA-COMP:9674"/>
        <dbReference type="Rhea" id="RHEA-COMP:9677"/>
        <dbReference type="ChEBI" id="CHEBI:15377"/>
        <dbReference type="ChEBI" id="CHEBI:15378"/>
        <dbReference type="ChEBI" id="CHEBI:29985"/>
        <dbReference type="ChEBI" id="CHEBI:30616"/>
        <dbReference type="ChEBI" id="CHEBI:43474"/>
        <dbReference type="ChEBI" id="CHEBI:58359"/>
        <dbReference type="ChEBI" id="CHEBI:78515"/>
        <dbReference type="ChEBI" id="CHEBI:78516"/>
        <dbReference type="ChEBI" id="CHEBI:456216"/>
    </reaction>
</comment>
<dbReference type="OMA" id="KANTMRI"/>
<keyword evidence="6 10" id="KW-0648">Protein biosynthesis</keyword>
<comment type="subcellular location">
    <subcellularLocation>
        <location evidence="10">Mitochondrion</location>
    </subcellularLocation>
</comment>
<dbReference type="PANTHER" id="PTHR11659:SF0">
    <property type="entry name" value="GLUTAMYL-TRNA(GLN) AMIDOTRANSFERASE SUBUNIT B, MITOCHONDRIAL"/>
    <property type="match status" value="1"/>
</dbReference>
<gene>
    <name evidence="13" type="primary">LOC106079490</name>
</gene>
<comment type="subunit">
    <text evidence="2">Heterotrimer of A, B and C subunits.</text>
</comment>
<dbReference type="SUPFAM" id="SSF89095">
    <property type="entry name" value="GatB/YqeY motif"/>
    <property type="match status" value="1"/>
</dbReference>
<evidence type="ECO:0000256" key="1">
    <source>
        <dbReference type="ARBA" id="ARBA00005306"/>
    </source>
</evidence>
<comment type="catalytic activity">
    <reaction evidence="9 10">
        <text>L-glutamyl-tRNA(Gln) + L-glutamine + ATP + H2O = L-glutaminyl-tRNA(Gln) + L-glutamate + ADP + phosphate + H(+)</text>
        <dbReference type="Rhea" id="RHEA:17521"/>
        <dbReference type="Rhea" id="RHEA-COMP:9681"/>
        <dbReference type="Rhea" id="RHEA-COMP:9684"/>
        <dbReference type="ChEBI" id="CHEBI:15377"/>
        <dbReference type="ChEBI" id="CHEBI:15378"/>
        <dbReference type="ChEBI" id="CHEBI:29985"/>
        <dbReference type="ChEBI" id="CHEBI:30616"/>
        <dbReference type="ChEBI" id="CHEBI:43474"/>
        <dbReference type="ChEBI" id="CHEBI:58359"/>
        <dbReference type="ChEBI" id="CHEBI:78520"/>
        <dbReference type="ChEBI" id="CHEBI:78521"/>
        <dbReference type="ChEBI" id="CHEBI:456216"/>
    </reaction>
</comment>
<evidence type="ECO:0000256" key="5">
    <source>
        <dbReference type="ARBA" id="ARBA00022840"/>
    </source>
</evidence>
<evidence type="ECO:0000313" key="13">
    <source>
        <dbReference type="RefSeq" id="XP_013096115.2"/>
    </source>
</evidence>
<dbReference type="GO" id="GO:0070681">
    <property type="term" value="P:glutaminyl-tRNAGln biosynthesis via transamidation"/>
    <property type="evidence" value="ECO:0007669"/>
    <property type="project" value="UniProtKB-UniRule"/>
</dbReference>
<dbReference type="InterPro" id="IPR017959">
    <property type="entry name" value="Asn/Gln-tRNA_amidoTrfase_suB/E"/>
</dbReference>
<dbReference type="NCBIfam" id="NF004012">
    <property type="entry name" value="PRK05477.1-2"/>
    <property type="match status" value="1"/>
</dbReference>
<dbReference type="PROSITE" id="PS01234">
    <property type="entry name" value="GATB"/>
    <property type="match status" value="1"/>
</dbReference>
<evidence type="ECO:0000256" key="7">
    <source>
        <dbReference type="ARBA" id="ARBA00024799"/>
    </source>
</evidence>
<dbReference type="Pfam" id="PF02637">
    <property type="entry name" value="GatB_Yqey"/>
    <property type="match status" value="1"/>
</dbReference>
<dbReference type="HAMAP" id="MF_00121">
    <property type="entry name" value="GatB"/>
    <property type="match status" value="1"/>
</dbReference>
<dbReference type="OrthoDB" id="1722066at2759"/>
<sequence length="551" mass="62251">MSMPMVTVLRYQCRQWHKLCILCRQLQNYENVTNKRAQIIRSFSNLDLNSRRDQLPEWQGVIGLEIHAQIQSVSKLFSGAATNYNASTNTQVAYFDAALPGTLPVLNKKCVEAGIKTALALNCDINMMSLFDRKHYFYADMPAGYQITQYRKPLAINGQMPYVFLCTKTDYMERRSAKIFQIQLEQDSGKSLHDAKAGLSLIDLNRAGIGLMEIVTAPNFTCGDDAASFVRDLRDILVTIGACDGRMAEGSLRVDANISVNRLGEPMGTRTEVKNLNSLRNIRLAVDYEINRQIQLLESGGVVENETRSFDVEDGETLLMREKEKVLDYRFMPEPNLPPLIIHKDLSTSTSDSNVVVIELVKSQMKELPEEKRKRLEEKYKMELKNAVILVRANLSELFEKLVDVHGCNPVTTSALLRYCYVTLLDNLKLGDTAHMASPLREAALLEIAHIFGRGEISLHSAFVLMETLVAQPDQSCIDIIEEKGLWIVTDESVIMSIIEEVCTRNRHAVKAFKKGKKNQFEILRNKVVKKLEGKSSIELVNQLLNAKLKE</sequence>
<dbReference type="NCBIfam" id="NF004014">
    <property type="entry name" value="PRK05477.1-4"/>
    <property type="match status" value="1"/>
</dbReference>
<dbReference type="GO" id="GO:0030956">
    <property type="term" value="C:glutamyl-tRNA(Gln) amidotransferase complex"/>
    <property type="evidence" value="ECO:0007669"/>
    <property type="project" value="UniProtKB-UniRule"/>
</dbReference>
<keyword evidence="12" id="KW-1185">Reference proteome</keyword>
<dbReference type="SUPFAM" id="SSF55931">
    <property type="entry name" value="Glutamine synthetase/guanido kinase"/>
    <property type="match status" value="1"/>
</dbReference>
<comment type="subunit">
    <text evidence="10">Subunit of the heterotrimeric GatCAB amidotransferase (AdT) complex, composed of A, B and C subunits.</text>
</comment>
<evidence type="ECO:0000256" key="9">
    <source>
        <dbReference type="ARBA" id="ARBA00047913"/>
    </source>
</evidence>
<dbReference type="EC" id="6.3.5.-" evidence="10"/>
<evidence type="ECO:0000259" key="11">
    <source>
        <dbReference type="SMART" id="SM00845"/>
    </source>
</evidence>
<dbReference type="Gene3D" id="1.10.150.380">
    <property type="entry name" value="GatB domain, N-terminal subdomain"/>
    <property type="match status" value="1"/>
</dbReference>
<dbReference type="AlphaFoldDB" id="A0A9U8ENU0"/>
<dbReference type="GO" id="GO:0032543">
    <property type="term" value="P:mitochondrial translation"/>
    <property type="evidence" value="ECO:0007669"/>
    <property type="project" value="UniProtKB-UniRule"/>
</dbReference>
<evidence type="ECO:0000256" key="3">
    <source>
        <dbReference type="ARBA" id="ARBA00022598"/>
    </source>
</evidence>
<dbReference type="InterPro" id="IPR018027">
    <property type="entry name" value="Asn/Gln_amidotransferase"/>
</dbReference>
<dbReference type="InterPro" id="IPR014746">
    <property type="entry name" value="Gln_synth/guanido_kin_cat_dom"/>
</dbReference>
<reference evidence="13" key="1">
    <citation type="submission" date="2025-08" db="UniProtKB">
        <authorList>
            <consortium name="RefSeq"/>
        </authorList>
    </citation>
    <scope>IDENTIFICATION</scope>
</reference>
<dbReference type="InterPro" id="IPR042114">
    <property type="entry name" value="GatB_C_1"/>
</dbReference>
<dbReference type="InterPro" id="IPR003789">
    <property type="entry name" value="Asn/Gln_tRNA_amidoTrase-B-like"/>
</dbReference>
<accession>A0A9U8ENU0</accession>
<evidence type="ECO:0000256" key="10">
    <source>
        <dbReference type="HAMAP-Rule" id="MF_03147"/>
    </source>
</evidence>
<dbReference type="PANTHER" id="PTHR11659">
    <property type="entry name" value="GLUTAMYL-TRNA GLN AMIDOTRANSFERASE SUBUNIT B MITOCHONDRIAL AND PROKARYOTIC PET112-RELATED"/>
    <property type="match status" value="1"/>
</dbReference>
<feature type="domain" description="Asn/Gln amidotransferase" evidence="11">
    <location>
        <begin position="397"/>
        <end position="549"/>
    </location>
</feature>
<dbReference type="GeneID" id="106079490"/>
<protein>
    <recommendedName>
        <fullName evidence="10">Glutamyl-tRNA(Gln) amidotransferase subunit B, mitochondrial</fullName>
        <shortName evidence="10">Glu-AdT subunit B</shortName>
        <ecNumber evidence="10">6.3.5.-</ecNumber>
    </recommendedName>
</protein>
<dbReference type="NCBIfam" id="TIGR00133">
    <property type="entry name" value="gatB"/>
    <property type="match status" value="1"/>
</dbReference>
<dbReference type="GO" id="GO:0050567">
    <property type="term" value="F:glutaminyl-tRNA synthase (glutamine-hydrolyzing) activity"/>
    <property type="evidence" value="ECO:0007669"/>
    <property type="project" value="UniProtKB-UniRule"/>
</dbReference>
<dbReference type="GO" id="GO:0005739">
    <property type="term" value="C:mitochondrion"/>
    <property type="evidence" value="ECO:0007669"/>
    <property type="project" value="UniProtKB-SubCell"/>
</dbReference>
<dbReference type="RefSeq" id="XP_013096115.2">
    <property type="nucleotide sequence ID" value="XM_013240661.2"/>
</dbReference>